<evidence type="ECO:0000313" key="2">
    <source>
        <dbReference type="EMBL" id="MCI14374.1"/>
    </source>
</evidence>
<proteinExistence type="predicted"/>
<protein>
    <submittedName>
        <fullName evidence="2">Uncharacterized protein</fullName>
    </submittedName>
</protein>
<feature type="region of interest" description="Disordered" evidence="1">
    <location>
        <begin position="1"/>
        <end position="38"/>
    </location>
</feature>
<dbReference type="EMBL" id="LXQA010092157">
    <property type="protein sequence ID" value="MCI14374.1"/>
    <property type="molecule type" value="Genomic_DNA"/>
</dbReference>
<name>A0A392PRB8_9FABA</name>
<dbReference type="AlphaFoldDB" id="A0A392PRB8"/>
<accession>A0A392PRB8</accession>
<organism evidence="2 3">
    <name type="scientific">Trifolium medium</name>
    <dbReference type="NCBI Taxonomy" id="97028"/>
    <lineage>
        <taxon>Eukaryota</taxon>
        <taxon>Viridiplantae</taxon>
        <taxon>Streptophyta</taxon>
        <taxon>Embryophyta</taxon>
        <taxon>Tracheophyta</taxon>
        <taxon>Spermatophyta</taxon>
        <taxon>Magnoliopsida</taxon>
        <taxon>eudicotyledons</taxon>
        <taxon>Gunneridae</taxon>
        <taxon>Pentapetalae</taxon>
        <taxon>rosids</taxon>
        <taxon>fabids</taxon>
        <taxon>Fabales</taxon>
        <taxon>Fabaceae</taxon>
        <taxon>Papilionoideae</taxon>
        <taxon>50 kb inversion clade</taxon>
        <taxon>NPAAA clade</taxon>
        <taxon>Hologalegina</taxon>
        <taxon>IRL clade</taxon>
        <taxon>Trifolieae</taxon>
        <taxon>Trifolium</taxon>
    </lineage>
</organism>
<keyword evidence="3" id="KW-1185">Reference proteome</keyword>
<reference evidence="2 3" key="1">
    <citation type="journal article" date="2018" name="Front. Plant Sci.">
        <title>Red Clover (Trifolium pratense) and Zigzag Clover (T. medium) - A Picture of Genomic Similarities and Differences.</title>
        <authorList>
            <person name="Dluhosova J."/>
            <person name="Istvanek J."/>
            <person name="Nedelnik J."/>
            <person name="Repkova J."/>
        </authorList>
    </citation>
    <scope>NUCLEOTIDE SEQUENCE [LARGE SCALE GENOMIC DNA]</scope>
    <source>
        <strain evidence="3">cv. 10/8</strain>
        <tissue evidence="2">Leaf</tissue>
    </source>
</reference>
<comment type="caution">
    <text evidence="2">The sequence shown here is derived from an EMBL/GenBank/DDBJ whole genome shotgun (WGS) entry which is preliminary data.</text>
</comment>
<dbReference type="Proteomes" id="UP000265520">
    <property type="component" value="Unassembled WGS sequence"/>
</dbReference>
<sequence length="102" mass="11664">HHHPSFPLLPNRPPPPPFNLATQPSSLQPAAPPFTPNPPRCSRALQWCDRFPLDSQRRQLTPTAEVRSAVVGFKGESSFLKTHVLRFCDLRSHYLQFHDLLF</sequence>
<evidence type="ECO:0000313" key="3">
    <source>
        <dbReference type="Proteomes" id="UP000265520"/>
    </source>
</evidence>
<evidence type="ECO:0000256" key="1">
    <source>
        <dbReference type="SAM" id="MobiDB-lite"/>
    </source>
</evidence>
<feature type="non-terminal residue" evidence="2">
    <location>
        <position position="1"/>
    </location>
</feature>